<gene>
    <name evidence="1" type="ORF">SAMN00777080_4035</name>
</gene>
<protein>
    <submittedName>
        <fullName evidence="1">Uncharacterized protein</fullName>
    </submittedName>
</protein>
<reference evidence="2" key="1">
    <citation type="submission" date="2017-04" db="EMBL/GenBank/DDBJ databases">
        <authorList>
            <person name="Varghese N."/>
            <person name="Submissions S."/>
        </authorList>
    </citation>
    <scope>NUCLEOTIDE SEQUENCE [LARGE SCALE GENOMIC DNA]</scope>
    <source>
        <strain evidence="2">DSM 16537</strain>
    </source>
</reference>
<evidence type="ECO:0000313" key="2">
    <source>
        <dbReference type="Proteomes" id="UP000192333"/>
    </source>
</evidence>
<dbReference type="EMBL" id="LT838813">
    <property type="protein sequence ID" value="SMD45385.1"/>
    <property type="molecule type" value="Genomic_DNA"/>
</dbReference>
<keyword evidence="2" id="KW-1185">Reference proteome</keyword>
<organism evidence="1 2">
    <name type="scientific">Aquiflexum balticum DSM 16537</name>
    <dbReference type="NCBI Taxonomy" id="758820"/>
    <lineage>
        <taxon>Bacteria</taxon>
        <taxon>Pseudomonadati</taxon>
        <taxon>Bacteroidota</taxon>
        <taxon>Cytophagia</taxon>
        <taxon>Cytophagales</taxon>
        <taxon>Cyclobacteriaceae</taxon>
        <taxon>Aquiflexum</taxon>
    </lineage>
</organism>
<proteinExistence type="predicted"/>
<evidence type="ECO:0000313" key="1">
    <source>
        <dbReference type="EMBL" id="SMD45385.1"/>
    </source>
</evidence>
<accession>A0A1W2H938</accession>
<dbReference type="Proteomes" id="UP000192333">
    <property type="component" value="Chromosome I"/>
</dbReference>
<name>A0A1W2H938_9BACT</name>
<dbReference type="AlphaFoldDB" id="A0A1W2H938"/>
<sequence length="154" mass="17686">MNVLSIMRKGLLSLALISGFSYCTEPAKEKNEKAALEIQDNQIEALKVNEEFSLAVIDSVFEFQEYINATKFRLSENTKNLDDIKSEFKSDKSKIMLAFEGEVFKLNKKNLELKSRVNDSLKYQNGLEDPYFTELDKEIGILESSITDLRKRSE</sequence>